<keyword evidence="3" id="KW-1185">Reference proteome</keyword>
<keyword evidence="1" id="KW-0812">Transmembrane</keyword>
<dbReference type="RefSeq" id="XP_028859231.1">
    <property type="nucleotide sequence ID" value="XM_029006255.1"/>
</dbReference>
<gene>
    <name evidence="2" type="primary">PmUG01_00074000</name>
    <name evidence="2" type="ORF">PMUG01_00074000</name>
</gene>
<dbReference type="OrthoDB" id="10669034at2759"/>
<evidence type="ECO:0000313" key="2">
    <source>
        <dbReference type="EMBL" id="SBT85981.1"/>
    </source>
</evidence>
<dbReference type="InterPro" id="IPR022139">
    <property type="entry name" value="Fam-L/Fam-M-like_plasmodium"/>
</dbReference>
<dbReference type="VEuPathDB" id="PlasmoDB:PmUG01_00074000"/>
<dbReference type="KEGG" id="pmal:PMUG01_00074000"/>
<accession>A0A1D3JHT2</accession>
<proteinExistence type="predicted"/>
<evidence type="ECO:0000313" key="3">
    <source>
        <dbReference type="Proteomes" id="UP000219813"/>
    </source>
</evidence>
<organism evidence="2 3">
    <name type="scientific">Plasmodium malariae</name>
    <dbReference type="NCBI Taxonomy" id="5858"/>
    <lineage>
        <taxon>Eukaryota</taxon>
        <taxon>Sar</taxon>
        <taxon>Alveolata</taxon>
        <taxon>Apicomplexa</taxon>
        <taxon>Aconoidasida</taxon>
        <taxon>Haemosporida</taxon>
        <taxon>Plasmodiidae</taxon>
        <taxon>Plasmodium</taxon>
        <taxon>Plasmodium (Plasmodium)</taxon>
    </lineage>
</organism>
<dbReference type="Pfam" id="PF12420">
    <property type="entry name" value="DUF3671"/>
    <property type="match status" value="1"/>
</dbReference>
<feature type="transmembrane region" description="Helical" evidence="1">
    <location>
        <begin position="213"/>
        <end position="236"/>
    </location>
</feature>
<dbReference type="GeneID" id="39866206"/>
<feature type="transmembrane region" description="Helical" evidence="1">
    <location>
        <begin position="159"/>
        <end position="179"/>
    </location>
</feature>
<name>A0A1D3JHT2_PLAMA</name>
<keyword evidence="1" id="KW-0472">Membrane</keyword>
<dbReference type="Proteomes" id="UP000219813">
    <property type="component" value="Unassembled WGS sequence"/>
</dbReference>
<keyword evidence="1" id="KW-1133">Transmembrane helix</keyword>
<sequence>MEKKINSIKFIKLSVFLFLNLIFHLNNDVSIISKSVDDNFYLGRKLDTRYYRSLSKYKQDKDSNNICLGERFSNNGVNERRDILNDEKVVKKKNQQLKRSSLNNAQYFTEIVDYNKGMFDGKHFHFEKKWIKKKDYDHFLEKNRRIRDISLKKIGFRDYGFAVIIIFILLLLGIGYPILLGLRHLNTVGEKIKELLEGVSIIDSSTGIPSYTYVLSFAVSIVILSIIIIIAMTKILKNNEKYNKIKLIYG</sequence>
<reference evidence="2 3" key="1">
    <citation type="submission" date="2016-06" db="EMBL/GenBank/DDBJ databases">
        <authorList>
            <consortium name="Pathogen Informatics"/>
        </authorList>
    </citation>
    <scope>NUCLEOTIDE SEQUENCE [LARGE SCALE GENOMIC DNA]</scope>
</reference>
<protein>
    <submittedName>
        <fullName evidence="2">Fam-m protein</fullName>
    </submittedName>
</protein>
<dbReference type="AlphaFoldDB" id="A0A1D3JHT2"/>
<evidence type="ECO:0000256" key="1">
    <source>
        <dbReference type="SAM" id="Phobius"/>
    </source>
</evidence>
<dbReference type="EMBL" id="FLRL01000039">
    <property type="protein sequence ID" value="SBT85981.1"/>
    <property type="molecule type" value="Genomic_DNA"/>
</dbReference>